<dbReference type="Pfam" id="PF06722">
    <property type="entry name" value="EryCIII-like_C"/>
    <property type="match status" value="1"/>
</dbReference>
<organism evidence="5 6">
    <name type="scientific">Prauserella marina</name>
    <dbReference type="NCBI Taxonomy" id="530584"/>
    <lineage>
        <taxon>Bacteria</taxon>
        <taxon>Bacillati</taxon>
        <taxon>Actinomycetota</taxon>
        <taxon>Actinomycetes</taxon>
        <taxon>Pseudonocardiales</taxon>
        <taxon>Pseudonocardiaceae</taxon>
        <taxon>Prauserella</taxon>
    </lineage>
</organism>
<protein>
    <submittedName>
        <fullName evidence="5">Glycosyltransferase/glycosyltransferase</fullName>
    </submittedName>
</protein>
<dbReference type="STRING" id="530584.SAMN05421630_102537"/>
<gene>
    <name evidence="5" type="ORF">SAMN05421630_102537</name>
</gene>
<dbReference type="RefSeq" id="WP_091800385.1">
    <property type="nucleotide sequence ID" value="NZ_CP016353.1"/>
</dbReference>
<dbReference type="OrthoDB" id="5488434at2"/>
<dbReference type="SUPFAM" id="SSF53756">
    <property type="entry name" value="UDP-Glycosyltransferase/glycogen phosphorylase"/>
    <property type="match status" value="1"/>
</dbReference>
<keyword evidence="3 5" id="KW-0808">Transferase</keyword>
<dbReference type="InterPro" id="IPR030953">
    <property type="entry name" value="Glycosyl_450act"/>
</dbReference>
<accession>A0A222VLV9</accession>
<keyword evidence="2" id="KW-0328">Glycosyltransferase</keyword>
<dbReference type="InterPro" id="IPR002213">
    <property type="entry name" value="UDP_glucos_trans"/>
</dbReference>
<dbReference type="KEGG" id="pmad:BAY61_07645"/>
<name>A0A222VLV9_9PSEU</name>
<dbReference type="FunFam" id="3.40.50.2000:FF:000072">
    <property type="entry name" value="Glycosyl transferase"/>
    <property type="match status" value="1"/>
</dbReference>
<keyword evidence="4" id="KW-0045">Antibiotic biosynthesis</keyword>
<reference evidence="5 6" key="1">
    <citation type="submission" date="2016-10" db="EMBL/GenBank/DDBJ databases">
        <authorList>
            <person name="de Groot N.N."/>
        </authorList>
    </citation>
    <scope>NUCLEOTIDE SEQUENCE [LARGE SCALE GENOMIC DNA]</scope>
    <source>
        <strain evidence="5 6">CGMCC 4.5506</strain>
    </source>
</reference>
<dbReference type="NCBIfam" id="TIGR04516">
    <property type="entry name" value="glycosyl_450act"/>
    <property type="match status" value="1"/>
</dbReference>
<dbReference type="InterPro" id="IPR010610">
    <property type="entry name" value="EryCIII-like_C"/>
</dbReference>
<dbReference type="Pfam" id="PF21036">
    <property type="entry name" value="EryCIII-like_N"/>
    <property type="match status" value="1"/>
</dbReference>
<dbReference type="GO" id="GO:0016758">
    <property type="term" value="F:hexosyltransferase activity"/>
    <property type="evidence" value="ECO:0007669"/>
    <property type="project" value="UniProtKB-ARBA"/>
</dbReference>
<evidence type="ECO:0000256" key="2">
    <source>
        <dbReference type="ARBA" id="ARBA00022676"/>
    </source>
</evidence>
<dbReference type="EMBL" id="FMZE01000002">
    <property type="protein sequence ID" value="SDC55067.1"/>
    <property type="molecule type" value="Genomic_DNA"/>
</dbReference>
<dbReference type="GO" id="GO:0017000">
    <property type="term" value="P:antibiotic biosynthetic process"/>
    <property type="evidence" value="ECO:0007669"/>
    <property type="project" value="UniProtKB-KW"/>
</dbReference>
<dbReference type="PANTHER" id="PTHR48050:SF13">
    <property type="entry name" value="STEROL 3-BETA-GLUCOSYLTRANSFERASE UGT80A2"/>
    <property type="match status" value="1"/>
</dbReference>
<dbReference type="InterPro" id="IPR048284">
    <property type="entry name" value="EryCIII-like_N"/>
</dbReference>
<evidence type="ECO:0000313" key="6">
    <source>
        <dbReference type="Proteomes" id="UP000199494"/>
    </source>
</evidence>
<keyword evidence="6" id="KW-1185">Reference proteome</keyword>
<sequence length="421" mass="46692">MRILITSFALDAHFNGAVPLAWALRTAGHEVRVASQPALTESITQAGLTAIPVGSDHRMHEVTRRVGASMYAQHSSRDFLEHRPELLDLDFHIASNSLLTATYYMQINNDSMVDELVDFARNWKPDLVIWELFTFAGAVAARAAGAAHARILSFPDTFYGVRKVFLQRAAKEPEQYDDSLEEWLTLVLERHGCEFDEEVVTGQWTIDQMPVGVRLPLGLPTVEMRYLPYNGPTPAVVPDWLRVAPTRPRVCFTLGETIRQSEFPNAVKVADLFEAIENLDIEVVALLSEKELEGVPKVPGNTRVVDRVPLAALMPSCSAIVHHGGAGTWATAAAYGVPQVAMGWMWDAIYRAQRLEELGAGLHIPSFELTVEKLREKLVRVLEEPSFTEGAQRLRDVMAAAASPNETVPVLERLTTQHRAG</sequence>
<evidence type="ECO:0000313" key="5">
    <source>
        <dbReference type="EMBL" id="SDC55067.1"/>
    </source>
</evidence>
<evidence type="ECO:0000256" key="4">
    <source>
        <dbReference type="ARBA" id="ARBA00023194"/>
    </source>
</evidence>
<dbReference type="InterPro" id="IPR050426">
    <property type="entry name" value="Glycosyltransferase_28"/>
</dbReference>
<dbReference type="GO" id="GO:0008194">
    <property type="term" value="F:UDP-glycosyltransferase activity"/>
    <property type="evidence" value="ECO:0007669"/>
    <property type="project" value="InterPro"/>
</dbReference>
<dbReference type="AlphaFoldDB" id="A0A222VLV9"/>
<evidence type="ECO:0000256" key="1">
    <source>
        <dbReference type="ARBA" id="ARBA00006962"/>
    </source>
</evidence>
<proteinExistence type="inferred from homology"/>
<dbReference type="PANTHER" id="PTHR48050">
    <property type="entry name" value="STEROL 3-BETA-GLUCOSYLTRANSFERASE"/>
    <property type="match status" value="1"/>
</dbReference>
<dbReference type="Proteomes" id="UP000199494">
    <property type="component" value="Unassembled WGS sequence"/>
</dbReference>
<comment type="similarity">
    <text evidence="1">Belongs to the glycosyltransferase 28 family.</text>
</comment>
<dbReference type="CDD" id="cd03784">
    <property type="entry name" value="GT1_Gtf-like"/>
    <property type="match status" value="1"/>
</dbReference>
<evidence type="ECO:0000256" key="3">
    <source>
        <dbReference type="ARBA" id="ARBA00022679"/>
    </source>
</evidence>
<dbReference type="Gene3D" id="3.40.50.2000">
    <property type="entry name" value="Glycogen Phosphorylase B"/>
    <property type="match status" value="2"/>
</dbReference>